<dbReference type="EMBL" id="FUXL01000007">
    <property type="protein sequence ID" value="SKA16818.1"/>
    <property type="molecule type" value="Genomic_DNA"/>
</dbReference>
<sequence>MPTTSANRLRPKANILPGNMLMRRRGGMGSRLHFAAEDREGARVLVVDGLDDLQRRHIRV</sequence>
<dbReference type="Proteomes" id="UP000190135">
    <property type="component" value="Unassembled WGS sequence"/>
</dbReference>
<accession>A0A1T4RM58</accession>
<dbReference type="AlphaFoldDB" id="A0A1T4RM58"/>
<proteinExistence type="predicted"/>
<gene>
    <name evidence="1" type="ORF">SAMN05428963_10751</name>
</gene>
<keyword evidence="2" id="KW-1185">Reference proteome</keyword>
<organism evidence="1 2">
    <name type="scientific">Consotaella salsifontis</name>
    <dbReference type="NCBI Taxonomy" id="1365950"/>
    <lineage>
        <taxon>Bacteria</taxon>
        <taxon>Pseudomonadati</taxon>
        <taxon>Pseudomonadota</taxon>
        <taxon>Alphaproteobacteria</taxon>
        <taxon>Hyphomicrobiales</taxon>
        <taxon>Aurantimonadaceae</taxon>
        <taxon>Consotaella</taxon>
    </lineage>
</organism>
<evidence type="ECO:0000313" key="2">
    <source>
        <dbReference type="Proteomes" id="UP000190135"/>
    </source>
</evidence>
<protein>
    <submittedName>
        <fullName evidence="1">Uncharacterized protein</fullName>
    </submittedName>
</protein>
<reference evidence="1 2" key="1">
    <citation type="submission" date="2017-02" db="EMBL/GenBank/DDBJ databases">
        <authorList>
            <person name="Peterson S.W."/>
        </authorList>
    </citation>
    <scope>NUCLEOTIDE SEQUENCE [LARGE SCALE GENOMIC DNA]</scope>
    <source>
        <strain evidence="1 2">USBA 369</strain>
    </source>
</reference>
<evidence type="ECO:0000313" key="1">
    <source>
        <dbReference type="EMBL" id="SKA16818.1"/>
    </source>
</evidence>
<name>A0A1T4RM58_9HYPH</name>